<accession>A0A450SJB7</accession>
<organism evidence="1">
    <name type="scientific">Candidatus Kentrum sp. FW</name>
    <dbReference type="NCBI Taxonomy" id="2126338"/>
    <lineage>
        <taxon>Bacteria</taxon>
        <taxon>Pseudomonadati</taxon>
        <taxon>Pseudomonadota</taxon>
        <taxon>Gammaproteobacteria</taxon>
        <taxon>Candidatus Kentrum</taxon>
    </lineage>
</organism>
<reference evidence="1" key="1">
    <citation type="submission" date="2019-02" db="EMBL/GenBank/DDBJ databases">
        <authorList>
            <person name="Gruber-Vodicka R. H."/>
            <person name="Seah K. B. B."/>
        </authorList>
    </citation>
    <scope>NUCLEOTIDE SEQUENCE</scope>
    <source>
        <strain evidence="1">BECK_BZ15</strain>
    </source>
</reference>
<sequence>MSFFSTEEKSALIQHVGKVYDGFIKRNPGYGSDVYLSEMLVTKAIDSASIDIGRMVDYHLKESKKPDRHKVAGFVSKWIAKERPIQLQQVPNLNLTANWVYWVNPAFAVLVMASFLREKMPGEIQRNLEYWFAFREERGETLALIAYCCEQMKN</sequence>
<protein>
    <submittedName>
        <fullName evidence="1">Uncharacterized protein</fullName>
    </submittedName>
</protein>
<name>A0A450SJB7_9GAMM</name>
<evidence type="ECO:0000313" key="1">
    <source>
        <dbReference type="EMBL" id="VFJ53560.1"/>
    </source>
</evidence>
<proteinExistence type="predicted"/>
<gene>
    <name evidence="1" type="ORF">BECKFW1821A_GA0114235_104310</name>
</gene>
<dbReference type="AlphaFoldDB" id="A0A450SJB7"/>
<dbReference type="EMBL" id="CAADEW010000043">
    <property type="protein sequence ID" value="VFJ53560.1"/>
    <property type="molecule type" value="Genomic_DNA"/>
</dbReference>